<protein>
    <submittedName>
        <fullName evidence="1">Uncharacterized protein</fullName>
    </submittedName>
</protein>
<dbReference type="Proteomes" id="UP000323166">
    <property type="component" value="Unassembled WGS sequence"/>
</dbReference>
<evidence type="ECO:0000313" key="1">
    <source>
        <dbReference type="EMBL" id="TYO94426.1"/>
    </source>
</evidence>
<reference evidence="1 2" key="1">
    <citation type="submission" date="2019-07" db="EMBL/GenBank/DDBJ databases">
        <title>Genomic Encyclopedia of Type Strains, Phase I: the one thousand microbial genomes (KMG-I) project.</title>
        <authorList>
            <person name="Kyrpides N."/>
        </authorList>
    </citation>
    <scope>NUCLEOTIDE SEQUENCE [LARGE SCALE GENOMIC DNA]</scope>
    <source>
        <strain evidence="1 2">DSM 6562</strain>
    </source>
</reference>
<dbReference type="Pfam" id="PF22539">
    <property type="entry name" value="DUF7004"/>
    <property type="match status" value="1"/>
</dbReference>
<organism evidence="1 2">
    <name type="scientific">Desulfallas thermosapovorans DSM 6562</name>
    <dbReference type="NCBI Taxonomy" id="1121431"/>
    <lineage>
        <taxon>Bacteria</taxon>
        <taxon>Bacillati</taxon>
        <taxon>Bacillota</taxon>
        <taxon>Clostridia</taxon>
        <taxon>Eubacteriales</taxon>
        <taxon>Desulfallaceae</taxon>
        <taxon>Desulfallas</taxon>
    </lineage>
</organism>
<gene>
    <name evidence="1" type="ORF">LX24_02410</name>
</gene>
<dbReference type="AlphaFoldDB" id="A0A5S4ZNM4"/>
<name>A0A5S4ZNM4_9FIRM</name>
<dbReference type="InterPro" id="IPR054273">
    <property type="entry name" value="DUF7004"/>
</dbReference>
<evidence type="ECO:0000313" key="2">
    <source>
        <dbReference type="Proteomes" id="UP000323166"/>
    </source>
</evidence>
<keyword evidence="2" id="KW-1185">Reference proteome</keyword>
<proteinExistence type="predicted"/>
<dbReference type="EMBL" id="VNHM01000015">
    <property type="protein sequence ID" value="TYO94426.1"/>
    <property type="molecule type" value="Genomic_DNA"/>
</dbReference>
<sequence>MIIKKFVDGSLLEYGRGRFDNWCVFLSRPNQNRYAPKDIEYFTRLKNIGSTHGYSNVYDNFVEIYELTSSNINKKVLQAISARAQKFGNDALEIDILFSILYAAMVAEENKENTKLGKRIKRLGVHQLLIENMSPVNAANHSKGKSWRQIDAECKTRGF</sequence>
<comment type="caution">
    <text evidence="1">The sequence shown here is derived from an EMBL/GenBank/DDBJ whole genome shotgun (WGS) entry which is preliminary data.</text>
</comment>
<dbReference type="RefSeq" id="WP_166512377.1">
    <property type="nucleotide sequence ID" value="NZ_VNHM01000015.1"/>
</dbReference>
<accession>A0A5S4ZNM4</accession>